<accession>Q0RF01</accession>
<feature type="compositionally biased region" description="Polar residues" evidence="1">
    <location>
        <begin position="376"/>
        <end position="386"/>
    </location>
</feature>
<name>Q0RF01_FRAAA</name>
<dbReference type="InterPro" id="IPR046342">
    <property type="entry name" value="CBS_dom_sf"/>
</dbReference>
<dbReference type="HOGENOM" id="CLU_673958_0_0_11"/>
<dbReference type="Proteomes" id="UP000000657">
    <property type="component" value="Chromosome"/>
</dbReference>
<feature type="region of interest" description="Disordered" evidence="1">
    <location>
        <begin position="369"/>
        <end position="408"/>
    </location>
</feature>
<evidence type="ECO:0000313" key="3">
    <source>
        <dbReference type="Proteomes" id="UP000000657"/>
    </source>
</evidence>
<dbReference type="EMBL" id="CT573213">
    <property type="protein sequence ID" value="CAJ63951.1"/>
    <property type="molecule type" value="Genomic_DNA"/>
</dbReference>
<proteinExistence type="predicted"/>
<dbReference type="SUPFAM" id="SSF54631">
    <property type="entry name" value="CBS-domain pair"/>
    <property type="match status" value="1"/>
</dbReference>
<feature type="region of interest" description="Disordered" evidence="1">
    <location>
        <begin position="101"/>
        <end position="140"/>
    </location>
</feature>
<evidence type="ECO:0000313" key="2">
    <source>
        <dbReference type="EMBL" id="CAJ63951.1"/>
    </source>
</evidence>
<protein>
    <recommendedName>
        <fullName evidence="4">CBS domain-containing protein</fullName>
    </recommendedName>
</protein>
<keyword evidence="3" id="KW-1185">Reference proteome</keyword>
<evidence type="ECO:0000256" key="1">
    <source>
        <dbReference type="SAM" id="MobiDB-lite"/>
    </source>
</evidence>
<evidence type="ECO:0008006" key="4">
    <source>
        <dbReference type="Google" id="ProtNLM"/>
    </source>
</evidence>
<dbReference type="AlphaFoldDB" id="Q0RF01"/>
<dbReference type="OrthoDB" id="3217876at2"/>
<gene>
    <name evidence="2" type="ordered locus">FRAAL5318</name>
</gene>
<feature type="compositionally biased region" description="Low complexity" evidence="1">
    <location>
        <begin position="101"/>
        <end position="112"/>
    </location>
</feature>
<organism evidence="2 3">
    <name type="scientific">Frankia alni (strain DSM 45986 / CECT 9034 / ACN14a)</name>
    <dbReference type="NCBI Taxonomy" id="326424"/>
    <lineage>
        <taxon>Bacteria</taxon>
        <taxon>Bacillati</taxon>
        <taxon>Actinomycetota</taxon>
        <taxon>Actinomycetes</taxon>
        <taxon>Frankiales</taxon>
        <taxon>Frankiaceae</taxon>
        <taxon>Frankia</taxon>
    </lineage>
</organism>
<dbReference type="RefSeq" id="WP_011606403.1">
    <property type="nucleotide sequence ID" value="NC_008278.1"/>
</dbReference>
<sequence>MDVESLLRTLADPAEPTGGDSGRTFVQIMQGADEDPRERRRIQRLADLLDVEDAVYAQALDHLAAGDDHAAEPLLRLAADAGVGEAEDHLARLLANRPADATATDAATDAAAGTPGPSGFGGQPPAPDRPEWTSVAGSPDDLLLPAGIDPHADVRDDLGLRFRYSTVTFLTVDLQGPSLFRARALRAGSFRAHRHGPSLAVLWAEEVPALGTACTFNSRFVLVPPARDLRPIDQQTRRVDRLHRPAARTAAEVMRIDVPVPVISAETTVHAALERLFTAEAQVAAVEAGSELVGVIGLTALAQRLAAAQGSPSIERVTGLIRPADFVPPDAPIEAVRRTLARDPGGIVVVRGRDGRRLGYITAELLLTSPDKDDGSTNNTLDQPGTATPVPFPARALPTGISRRATAT</sequence>
<reference evidence="2 3" key="1">
    <citation type="journal article" date="2007" name="Genome Res.">
        <title>Genome characteristics of facultatively symbiotic Frankia sp. strains reflect host range and host plant biogeography.</title>
        <authorList>
            <person name="Normand P."/>
            <person name="Lapierre P."/>
            <person name="Tisa L.S."/>
            <person name="Gogarten J.P."/>
            <person name="Alloisio N."/>
            <person name="Bagnarol E."/>
            <person name="Bassi C.A."/>
            <person name="Berry A.M."/>
            <person name="Bickhart D.M."/>
            <person name="Choisne N."/>
            <person name="Couloux A."/>
            <person name="Cournoyer B."/>
            <person name="Cruveiller S."/>
            <person name="Daubin V."/>
            <person name="Demange N."/>
            <person name="Francino M.P."/>
            <person name="Goltsman E."/>
            <person name="Huang Y."/>
            <person name="Kopp O.R."/>
            <person name="Labarre L."/>
            <person name="Lapidus A."/>
            <person name="Lavire C."/>
            <person name="Marechal J."/>
            <person name="Martinez M."/>
            <person name="Mastronunzio J.E."/>
            <person name="Mullin B.C."/>
            <person name="Niemann J."/>
            <person name="Pujic P."/>
            <person name="Rawnsley T."/>
            <person name="Rouy Z."/>
            <person name="Schenowitz C."/>
            <person name="Sellstedt A."/>
            <person name="Tavares F."/>
            <person name="Tomkins J.P."/>
            <person name="Vallenet D."/>
            <person name="Valverde C."/>
            <person name="Wall L.G."/>
            <person name="Wang Y."/>
            <person name="Medigue C."/>
            <person name="Benson D.R."/>
        </authorList>
    </citation>
    <scope>NUCLEOTIDE SEQUENCE [LARGE SCALE GENOMIC DNA]</scope>
    <source>
        <strain evidence="3">DSM 45986 / CECT 9034 / ACN14a</strain>
    </source>
</reference>
<dbReference type="STRING" id="326424.FRAAL5318"/>
<feature type="region of interest" description="Disordered" evidence="1">
    <location>
        <begin position="1"/>
        <end position="24"/>
    </location>
</feature>
<dbReference type="KEGG" id="fal:FRAAL5318"/>